<dbReference type="Pfam" id="PF06047">
    <property type="entry name" value="Nkap_C"/>
    <property type="match status" value="1"/>
</dbReference>
<feature type="region of interest" description="Disordered" evidence="10">
    <location>
        <begin position="28"/>
        <end position="60"/>
    </location>
</feature>
<evidence type="ECO:0000256" key="6">
    <source>
        <dbReference type="ARBA" id="ARBA00022917"/>
    </source>
</evidence>
<evidence type="ECO:0000313" key="12">
    <source>
        <dbReference type="EMBL" id="CAG8474483.1"/>
    </source>
</evidence>
<keyword evidence="6" id="KW-0648">Protein biosynthesis</keyword>
<gene>
    <name evidence="12" type="ORF">DEBURN_LOCUS3326</name>
</gene>
<proteinExistence type="inferred from homology"/>
<evidence type="ECO:0000256" key="5">
    <source>
        <dbReference type="ARBA" id="ARBA00022840"/>
    </source>
</evidence>
<dbReference type="FunFam" id="3.30.930.10:FF:000016">
    <property type="entry name" value="Asparagine--tRNA ligase"/>
    <property type="match status" value="1"/>
</dbReference>
<evidence type="ECO:0000313" key="13">
    <source>
        <dbReference type="Proteomes" id="UP000789706"/>
    </source>
</evidence>
<feature type="compositionally biased region" description="Polar residues" evidence="10">
    <location>
        <begin position="33"/>
        <end position="47"/>
    </location>
</feature>
<dbReference type="PRINTS" id="PR01042">
    <property type="entry name" value="TRNASYNTHASP"/>
</dbReference>
<evidence type="ECO:0000256" key="1">
    <source>
        <dbReference type="ARBA" id="ARBA00008226"/>
    </source>
</evidence>
<evidence type="ECO:0000256" key="2">
    <source>
        <dbReference type="ARBA" id="ARBA00012816"/>
    </source>
</evidence>
<dbReference type="PROSITE" id="PS50862">
    <property type="entry name" value="AA_TRNA_LIGASE_II"/>
    <property type="match status" value="1"/>
</dbReference>
<dbReference type="NCBIfam" id="TIGR00457">
    <property type="entry name" value="asnS"/>
    <property type="match status" value="1"/>
</dbReference>
<dbReference type="PANTHER" id="PTHR22594:SF34">
    <property type="entry name" value="ASPARAGINE--TRNA LIGASE, MITOCHONDRIAL-RELATED"/>
    <property type="match status" value="1"/>
</dbReference>
<dbReference type="NCBIfam" id="NF003037">
    <property type="entry name" value="PRK03932.1"/>
    <property type="match status" value="1"/>
</dbReference>
<feature type="region of interest" description="Disordered" evidence="10">
    <location>
        <begin position="1"/>
        <end position="20"/>
    </location>
</feature>
<dbReference type="Proteomes" id="UP000789706">
    <property type="component" value="Unassembled WGS sequence"/>
</dbReference>
<accession>A0A9N8W8K6</accession>
<dbReference type="SUPFAM" id="SSF50249">
    <property type="entry name" value="Nucleic acid-binding proteins"/>
    <property type="match status" value="1"/>
</dbReference>
<dbReference type="GO" id="GO:0005739">
    <property type="term" value="C:mitochondrion"/>
    <property type="evidence" value="ECO:0007669"/>
    <property type="project" value="TreeGrafter"/>
</dbReference>
<dbReference type="OrthoDB" id="1931232at2759"/>
<keyword evidence="5" id="KW-0067">ATP-binding</keyword>
<dbReference type="SUPFAM" id="SSF55681">
    <property type="entry name" value="Class II aaRS and biotin synthetases"/>
    <property type="match status" value="1"/>
</dbReference>
<comment type="similarity">
    <text evidence="1">Belongs to the class-II aminoacyl-tRNA synthetase family.</text>
</comment>
<evidence type="ECO:0000256" key="4">
    <source>
        <dbReference type="ARBA" id="ARBA00022741"/>
    </source>
</evidence>
<keyword evidence="3" id="KW-0436">Ligase</keyword>
<keyword evidence="7" id="KW-0030">Aminoacyl-tRNA synthetase</keyword>
<feature type="domain" description="Aminoacyl-transfer RNA synthetases class-II family profile" evidence="11">
    <location>
        <begin position="278"/>
        <end position="595"/>
    </location>
</feature>
<dbReference type="Pfam" id="PF00152">
    <property type="entry name" value="tRNA-synt_2"/>
    <property type="match status" value="1"/>
</dbReference>
<dbReference type="InterPro" id="IPR006195">
    <property type="entry name" value="aa-tRNA-synth_II"/>
</dbReference>
<dbReference type="AlphaFoldDB" id="A0A9N8W8K6"/>
<dbReference type="CDD" id="cd04318">
    <property type="entry name" value="EcAsnRS_like_N"/>
    <property type="match status" value="1"/>
</dbReference>
<dbReference type="CDD" id="cd00776">
    <property type="entry name" value="AsxRS_core"/>
    <property type="match status" value="1"/>
</dbReference>
<evidence type="ECO:0000256" key="10">
    <source>
        <dbReference type="SAM" id="MobiDB-lite"/>
    </source>
</evidence>
<protein>
    <recommendedName>
        <fullName evidence="9">Asparagine--tRNA ligase, mitochondrial</fullName>
        <ecNumber evidence="2">6.1.1.22</ecNumber>
    </recommendedName>
    <alternativeName>
        <fullName evidence="8">Asparaginyl-tRNA synthetase</fullName>
    </alternativeName>
</protein>
<evidence type="ECO:0000256" key="8">
    <source>
        <dbReference type="ARBA" id="ARBA00029886"/>
    </source>
</evidence>
<dbReference type="InterPro" id="IPR009269">
    <property type="entry name" value="NKAP_C"/>
</dbReference>
<sequence length="605" mass="69189">MGRTNNSTSIFEQEDLFPLTTIPEYSQKEEEITSSNGGKNDCASSNESCEKKNQDHDSINGKDIINVDEKELKMNFGLRKNLPEDLLNVGPVPISINENKLGERDYGGAGEDVDYVMSGSRHRRMNAVRIHKENQVISAEEKRALMLYNQYALSSKTIKNILENSATNEKVEVHGWIRSVRIQKNVSFAMINDGSSLKGLQAILTVEEAKMYRTCVRIRGVLAQSLGTEQSKELQAHDVKILGECGSDYPLQKKHHSMEFLRENLHLRSRTNIFGTIIRIRNAAVLAFQNFFQKNEFFQVHTPIITSSDCEGGGEVFNISNKLPKIKEKSLEQKSQSNDFFGMPVYLTVSGQLHAEMLAYAMSRVFIFGPVFRAEGSLTSRHLAEFWMLEAEIAYLFELEELLNFTEICIKETTKYILDNCSQDISFCNQQIDKELIKCLENTINNSFSRLSYLEAIDVLSKANQKFEFLPKYGSSLHSEHEKYLANNYCCGPVFITDYPKEIKPFYMRINPDDKTVACTDLLVPKIGELVGGSLREERYKILEQNLKKHDRSNDYQWYLDLRKYGTAPHGGFGIGFERYLQYLTGIENIRDVIPFPRTASYCKY</sequence>
<dbReference type="InterPro" id="IPR004522">
    <property type="entry name" value="Asn-tRNA-ligase"/>
</dbReference>
<evidence type="ECO:0000256" key="9">
    <source>
        <dbReference type="ARBA" id="ARBA00068798"/>
    </source>
</evidence>
<dbReference type="GO" id="GO:0004816">
    <property type="term" value="F:asparagine-tRNA ligase activity"/>
    <property type="evidence" value="ECO:0007669"/>
    <property type="project" value="UniProtKB-EC"/>
</dbReference>
<dbReference type="GO" id="GO:0006421">
    <property type="term" value="P:asparaginyl-tRNA aminoacylation"/>
    <property type="evidence" value="ECO:0007669"/>
    <property type="project" value="InterPro"/>
</dbReference>
<evidence type="ECO:0000256" key="7">
    <source>
        <dbReference type="ARBA" id="ARBA00023146"/>
    </source>
</evidence>
<dbReference type="GO" id="GO:0005524">
    <property type="term" value="F:ATP binding"/>
    <property type="evidence" value="ECO:0007669"/>
    <property type="project" value="UniProtKB-KW"/>
</dbReference>
<dbReference type="EMBL" id="CAJVPK010000209">
    <property type="protein sequence ID" value="CAG8474483.1"/>
    <property type="molecule type" value="Genomic_DNA"/>
</dbReference>
<evidence type="ECO:0000256" key="3">
    <source>
        <dbReference type="ARBA" id="ARBA00022598"/>
    </source>
</evidence>
<dbReference type="Gene3D" id="3.30.930.10">
    <property type="entry name" value="Bira Bifunctional Protein, Domain 2"/>
    <property type="match status" value="1"/>
</dbReference>
<dbReference type="GO" id="GO:0003682">
    <property type="term" value="F:chromatin binding"/>
    <property type="evidence" value="ECO:0007669"/>
    <property type="project" value="InterPro"/>
</dbReference>
<dbReference type="EC" id="6.1.1.22" evidence="2"/>
<dbReference type="InterPro" id="IPR002312">
    <property type="entry name" value="Asp/Asn-tRNA-synth_IIb"/>
</dbReference>
<keyword evidence="4" id="KW-0547">Nucleotide-binding</keyword>
<dbReference type="InterPro" id="IPR012340">
    <property type="entry name" value="NA-bd_OB-fold"/>
</dbReference>
<keyword evidence="13" id="KW-1185">Reference proteome</keyword>
<dbReference type="InterPro" id="IPR045864">
    <property type="entry name" value="aa-tRNA-synth_II/BPL/LPL"/>
</dbReference>
<dbReference type="HAMAP" id="MF_00534">
    <property type="entry name" value="Asn_tRNA_synth"/>
    <property type="match status" value="1"/>
</dbReference>
<reference evidence="12" key="1">
    <citation type="submission" date="2021-06" db="EMBL/GenBank/DDBJ databases">
        <authorList>
            <person name="Kallberg Y."/>
            <person name="Tangrot J."/>
            <person name="Rosling A."/>
        </authorList>
    </citation>
    <scope>NUCLEOTIDE SEQUENCE</scope>
    <source>
        <strain evidence="12">AZ414A</strain>
    </source>
</reference>
<organism evidence="12 13">
    <name type="scientific">Diversispora eburnea</name>
    <dbReference type="NCBI Taxonomy" id="1213867"/>
    <lineage>
        <taxon>Eukaryota</taxon>
        <taxon>Fungi</taxon>
        <taxon>Fungi incertae sedis</taxon>
        <taxon>Mucoromycota</taxon>
        <taxon>Glomeromycotina</taxon>
        <taxon>Glomeromycetes</taxon>
        <taxon>Diversisporales</taxon>
        <taxon>Diversisporaceae</taxon>
        <taxon>Diversispora</taxon>
    </lineage>
</organism>
<comment type="caution">
    <text evidence="12">The sequence shown here is derived from an EMBL/GenBank/DDBJ whole genome shotgun (WGS) entry which is preliminary data.</text>
</comment>
<evidence type="ECO:0000259" key="11">
    <source>
        <dbReference type="PROSITE" id="PS50862"/>
    </source>
</evidence>
<feature type="compositionally biased region" description="Polar residues" evidence="10">
    <location>
        <begin position="1"/>
        <end position="11"/>
    </location>
</feature>
<dbReference type="PANTHER" id="PTHR22594">
    <property type="entry name" value="ASPARTYL/LYSYL-TRNA SYNTHETASE"/>
    <property type="match status" value="1"/>
</dbReference>
<dbReference type="InterPro" id="IPR004364">
    <property type="entry name" value="Aa-tRNA-synt_II"/>
</dbReference>
<name>A0A9N8W8K6_9GLOM</name>
<dbReference type="Gene3D" id="2.40.50.140">
    <property type="entry name" value="Nucleic acid-binding proteins"/>
    <property type="match status" value="1"/>
</dbReference>
<feature type="compositionally biased region" description="Basic and acidic residues" evidence="10">
    <location>
        <begin position="48"/>
        <end position="60"/>
    </location>
</feature>